<sequence>MKGGVVVADERAAQNKRAAKGKRAVAAGHICIDITPLFPKGSTGEAGRILAPGQLVQMEGVNIHPGGAVANTGLAMKHLGVDVRLMGKIGKDELGTLILNCLEKYGAAEDMILADQEKTSYSVVLAIPGIDRVFLHDPGANVNFSGSDLDFEAIKEADLFHFGYPTLMQNMYRNQGEEMARMFRQIKEGGTAISLDMAAIDPASKAAGADWKGILGNILPYVDFFVPSAEELCFMLDGERYREWTKRADGRDVTEVIRVRDVKPLGQMALDMGARVVLIKCGALGIYYRTACKNGIEDMCRQLNLSMEAWKGKEGFEPSFEPDTVVSATGAGDTSIAAFLASVLGEADLKEAVEMAAAEGACCVAAYDALSGLRSLEEMKERIRKGWSKREYRP</sequence>
<dbReference type="InterPro" id="IPR050306">
    <property type="entry name" value="PfkB_Carbo_kinase"/>
</dbReference>
<dbReference type="Pfam" id="PF00294">
    <property type="entry name" value="PfkB"/>
    <property type="match status" value="1"/>
</dbReference>
<organism evidence="5 6">
    <name type="scientific">Enterocloster bolteae (strain ATCC BAA-613 / DSM 15670 / CCUG 46953 / JCM 12243 / WAL 16351)</name>
    <name type="common">Clostridium bolteae</name>
    <dbReference type="NCBI Taxonomy" id="411902"/>
    <lineage>
        <taxon>Bacteria</taxon>
        <taxon>Bacillati</taxon>
        <taxon>Bacillota</taxon>
        <taxon>Clostridia</taxon>
        <taxon>Lachnospirales</taxon>
        <taxon>Lachnospiraceae</taxon>
        <taxon>Enterocloster</taxon>
    </lineage>
</organism>
<dbReference type="PANTHER" id="PTHR43085">
    <property type="entry name" value="HEXOKINASE FAMILY MEMBER"/>
    <property type="match status" value="1"/>
</dbReference>
<keyword evidence="2" id="KW-0808">Transferase</keyword>
<protein>
    <recommendedName>
        <fullName evidence="4">Carbohydrate kinase PfkB domain-containing protein</fullName>
    </recommendedName>
</protein>
<dbReference type="AlphaFoldDB" id="A8S265"/>
<dbReference type="InterPro" id="IPR029056">
    <property type="entry name" value="Ribokinase-like"/>
</dbReference>
<reference evidence="5 6" key="2">
    <citation type="submission" date="2007-09" db="EMBL/GenBank/DDBJ databases">
        <title>Draft genome sequence of Clostridium bolteae (ATCC BAA-613).</title>
        <authorList>
            <person name="Sudarsanam P."/>
            <person name="Ley R."/>
            <person name="Guruge J."/>
            <person name="Turnbaugh P.J."/>
            <person name="Mahowald M."/>
            <person name="Liep D."/>
            <person name="Gordon J."/>
        </authorList>
    </citation>
    <scope>NUCLEOTIDE SEQUENCE [LARGE SCALE GENOMIC DNA]</scope>
    <source>
        <strain evidence="6">ATCC BAA-613 / DSM 15670 / CCUG 46953 / JCM 12243 / WAL 16351</strain>
    </source>
</reference>
<dbReference type="GO" id="GO:0016301">
    <property type="term" value="F:kinase activity"/>
    <property type="evidence" value="ECO:0007669"/>
    <property type="project" value="UniProtKB-KW"/>
</dbReference>
<dbReference type="SUPFAM" id="SSF53613">
    <property type="entry name" value="Ribokinase-like"/>
    <property type="match status" value="1"/>
</dbReference>
<gene>
    <name evidence="5" type="ORF">CLOBOL_06291</name>
</gene>
<dbReference type="HOGENOM" id="CLU_027634_6_0_9"/>
<dbReference type="InterPro" id="IPR011611">
    <property type="entry name" value="PfkB_dom"/>
</dbReference>
<dbReference type="PaxDb" id="411902-CLOBOL_06291"/>
<dbReference type="Gene3D" id="3.40.1190.20">
    <property type="match status" value="1"/>
</dbReference>
<proteinExistence type="inferred from homology"/>
<reference evidence="5 6" key="1">
    <citation type="submission" date="2007-08" db="EMBL/GenBank/DDBJ databases">
        <authorList>
            <person name="Fulton L."/>
            <person name="Clifton S."/>
            <person name="Fulton B."/>
            <person name="Xu J."/>
            <person name="Minx P."/>
            <person name="Pepin K.H."/>
            <person name="Johnson M."/>
            <person name="Thiruvilangam P."/>
            <person name="Bhonagiri V."/>
            <person name="Nash W.E."/>
            <person name="Mardis E.R."/>
            <person name="Wilson R.K."/>
        </authorList>
    </citation>
    <scope>NUCLEOTIDE SEQUENCE [LARGE SCALE GENOMIC DNA]</scope>
    <source>
        <strain evidence="6">ATCC BAA-613 / DSM 15670 / CCUG 46953 / JCM 12243 / WAL 16351</strain>
    </source>
</reference>
<dbReference type="Proteomes" id="UP000005396">
    <property type="component" value="Unassembled WGS sequence"/>
</dbReference>
<dbReference type="eggNOG" id="COG0524">
    <property type="taxonomic scope" value="Bacteria"/>
</dbReference>
<dbReference type="PANTHER" id="PTHR43085:SF57">
    <property type="entry name" value="CARBOHYDRATE KINASE PFKB DOMAIN-CONTAINING PROTEIN"/>
    <property type="match status" value="1"/>
</dbReference>
<evidence type="ECO:0000256" key="2">
    <source>
        <dbReference type="ARBA" id="ARBA00022679"/>
    </source>
</evidence>
<evidence type="ECO:0000256" key="1">
    <source>
        <dbReference type="ARBA" id="ARBA00010688"/>
    </source>
</evidence>
<dbReference type="EMBL" id="ABCC02000047">
    <property type="protein sequence ID" value="EDP13726.1"/>
    <property type="molecule type" value="Genomic_DNA"/>
</dbReference>
<name>A8S265_ENTBW</name>
<evidence type="ECO:0000313" key="6">
    <source>
        <dbReference type="Proteomes" id="UP000005396"/>
    </source>
</evidence>
<evidence type="ECO:0000256" key="3">
    <source>
        <dbReference type="ARBA" id="ARBA00022777"/>
    </source>
</evidence>
<accession>A8S265</accession>
<evidence type="ECO:0000259" key="4">
    <source>
        <dbReference type="Pfam" id="PF00294"/>
    </source>
</evidence>
<feature type="domain" description="Carbohydrate kinase PfkB" evidence="4">
    <location>
        <begin position="49"/>
        <end position="369"/>
    </location>
</feature>
<comment type="caution">
    <text evidence="5">The sequence shown here is derived from an EMBL/GenBank/DDBJ whole genome shotgun (WGS) entry which is preliminary data.</text>
</comment>
<evidence type="ECO:0000313" key="5">
    <source>
        <dbReference type="EMBL" id="EDP13726.1"/>
    </source>
</evidence>
<keyword evidence="3" id="KW-0418">Kinase</keyword>
<comment type="similarity">
    <text evidence="1">Belongs to the carbohydrate kinase PfkB family.</text>
</comment>